<dbReference type="EMBL" id="BMGG01000011">
    <property type="protein sequence ID" value="GGC90791.1"/>
    <property type="molecule type" value="Genomic_DNA"/>
</dbReference>
<accession>A0A916XQF2</accession>
<gene>
    <name evidence="1" type="ORF">GCM10010994_55730</name>
</gene>
<keyword evidence="2" id="KW-1185">Reference proteome</keyword>
<name>A0A916XQF2_9HYPH</name>
<evidence type="ECO:0000313" key="1">
    <source>
        <dbReference type="EMBL" id="GGC90791.1"/>
    </source>
</evidence>
<sequence length="63" mass="7369">MMRWLLGLFGYRIEYGCDWGFYEHRYDAIDFHIGRPIHRDMSVAPPWAKARIVRATPTSAGRG</sequence>
<organism evidence="1 2">
    <name type="scientific">Chelatococcus reniformis</name>
    <dbReference type="NCBI Taxonomy" id="1494448"/>
    <lineage>
        <taxon>Bacteria</taxon>
        <taxon>Pseudomonadati</taxon>
        <taxon>Pseudomonadota</taxon>
        <taxon>Alphaproteobacteria</taxon>
        <taxon>Hyphomicrobiales</taxon>
        <taxon>Chelatococcaceae</taxon>
        <taxon>Chelatococcus</taxon>
    </lineage>
</organism>
<reference evidence="1" key="2">
    <citation type="submission" date="2020-09" db="EMBL/GenBank/DDBJ databases">
        <authorList>
            <person name="Sun Q."/>
            <person name="Zhou Y."/>
        </authorList>
    </citation>
    <scope>NUCLEOTIDE SEQUENCE</scope>
    <source>
        <strain evidence="1">CGMCC 1.12919</strain>
    </source>
</reference>
<dbReference type="Proteomes" id="UP000637002">
    <property type="component" value="Unassembled WGS sequence"/>
</dbReference>
<comment type="caution">
    <text evidence="1">The sequence shown here is derived from an EMBL/GenBank/DDBJ whole genome shotgun (WGS) entry which is preliminary data.</text>
</comment>
<dbReference type="AlphaFoldDB" id="A0A916XQF2"/>
<evidence type="ECO:0000313" key="2">
    <source>
        <dbReference type="Proteomes" id="UP000637002"/>
    </source>
</evidence>
<protein>
    <submittedName>
        <fullName evidence="1">Uncharacterized protein</fullName>
    </submittedName>
</protein>
<reference evidence="1" key="1">
    <citation type="journal article" date="2014" name="Int. J. Syst. Evol. Microbiol.">
        <title>Complete genome sequence of Corynebacterium casei LMG S-19264T (=DSM 44701T), isolated from a smear-ripened cheese.</title>
        <authorList>
            <consortium name="US DOE Joint Genome Institute (JGI-PGF)"/>
            <person name="Walter F."/>
            <person name="Albersmeier A."/>
            <person name="Kalinowski J."/>
            <person name="Ruckert C."/>
        </authorList>
    </citation>
    <scope>NUCLEOTIDE SEQUENCE</scope>
    <source>
        <strain evidence="1">CGMCC 1.12919</strain>
    </source>
</reference>
<proteinExistence type="predicted"/>